<feature type="region of interest" description="Disordered" evidence="1">
    <location>
        <begin position="193"/>
        <end position="215"/>
    </location>
</feature>
<keyword evidence="2" id="KW-1133">Transmembrane helix</keyword>
<accession>A0A8H7Y8V7</accession>
<feature type="transmembrane region" description="Helical" evidence="2">
    <location>
        <begin position="109"/>
        <end position="131"/>
    </location>
</feature>
<protein>
    <submittedName>
        <fullName evidence="3">Uncharacterized protein</fullName>
    </submittedName>
</protein>
<feature type="region of interest" description="Disordered" evidence="1">
    <location>
        <begin position="335"/>
        <end position="356"/>
    </location>
</feature>
<feature type="compositionally biased region" description="Polar residues" evidence="1">
    <location>
        <begin position="452"/>
        <end position="472"/>
    </location>
</feature>
<feature type="compositionally biased region" description="Polar residues" evidence="1">
    <location>
        <begin position="303"/>
        <end position="318"/>
    </location>
</feature>
<feature type="compositionally biased region" description="Low complexity" evidence="1">
    <location>
        <begin position="87"/>
        <end position="103"/>
    </location>
</feature>
<sequence>MSLSSSFRATASPTSFEFDPSDFADEIDSSTSSRTSTSSTFVTSAVVSSSASQIFFTSASSARLSPSTNIAFRTQTQTAGSLSPSISSLPTNTPQTSSSSSSGLGQGEVALIAGGSLLFLLGLAAAIIIFLRHRRNRALGRSGSRSKQNGFEEKYADEAQYTSYSVYRKSLSDPGMAPLLRIPSIGQLSKIHSDSDAESHLYQDGPHSPFTNEGENVAPTHAVTMAESTPPRPSQDGQFEAVSLIPVVGTSSTSRSVPKLPPLQIPEYRTTPPPVRGSSLRSKSPVQQAPLEVHDSGCDSDDSASLYSQASASTQRTTRSYAALRQGVIPTLQYPSMPLPSIPQSPSHKPSGAVNPAQPIRESVTVNTLPTPPEFGITQNDKVEEANGGIEVDETLFVAKLLQSRQSRVPNAVPTRNASIVSHIERADSIKPALGRGAGSRHKRARRARDVVNSQVLAQSPTDYMTPSAYLTSSTSNPSQSSMSGVAPLSINKNTRPE</sequence>
<comment type="caution">
    <text evidence="3">The sequence shown here is derived from an EMBL/GenBank/DDBJ whole genome shotgun (WGS) entry which is preliminary data.</text>
</comment>
<organism evidence="3">
    <name type="scientific">Psilocybe cubensis</name>
    <name type="common">Psychedelic mushroom</name>
    <name type="synonym">Stropharia cubensis</name>
    <dbReference type="NCBI Taxonomy" id="181762"/>
    <lineage>
        <taxon>Eukaryota</taxon>
        <taxon>Fungi</taxon>
        <taxon>Dikarya</taxon>
        <taxon>Basidiomycota</taxon>
        <taxon>Agaricomycotina</taxon>
        <taxon>Agaricomycetes</taxon>
        <taxon>Agaricomycetidae</taxon>
        <taxon>Agaricales</taxon>
        <taxon>Agaricineae</taxon>
        <taxon>Strophariaceae</taxon>
        <taxon>Psilocybe</taxon>
    </lineage>
</organism>
<feature type="region of interest" description="Disordered" evidence="1">
    <location>
        <begin position="433"/>
        <end position="498"/>
    </location>
</feature>
<dbReference type="AlphaFoldDB" id="A0A8H7Y8V7"/>
<evidence type="ECO:0000256" key="1">
    <source>
        <dbReference type="SAM" id="MobiDB-lite"/>
    </source>
</evidence>
<evidence type="ECO:0000256" key="2">
    <source>
        <dbReference type="SAM" id="Phobius"/>
    </source>
</evidence>
<reference evidence="3" key="1">
    <citation type="submission" date="2021-02" db="EMBL/GenBank/DDBJ databases">
        <title>Psilocybe cubensis genome.</title>
        <authorList>
            <person name="Mckernan K.J."/>
            <person name="Crawford S."/>
            <person name="Trippe A."/>
            <person name="Kane L.T."/>
            <person name="Mclaughlin S."/>
        </authorList>
    </citation>
    <scope>NUCLEOTIDE SEQUENCE [LARGE SCALE GENOMIC DNA]</scope>
    <source>
        <strain evidence="3">MGC-MH-2018</strain>
    </source>
</reference>
<gene>
    <name evidence="3" type="ORF">JR316_002760</name>
</gene>
<evidence type="ECO:0000313" key="3">
    <source>
        <dbReference type="EMBL" id="KAG5173250.1"/>
    </source>
</evidence>
<proteinExistence type="predicted"/>
<keyword evidence="2" id="KW-0812">Transmembrane</keyword>
<keyword evidence="2" id="KW-0472">Membrane</keyword>
<feature type="compositionally biased region" description="Low complexity" evidence="1">
    <location>
        <begin position="473"/>
        <end position="484"/>
    </location>
</feature>
<feature type="region of interest" description="Disordered" evidence="1">
    <location>
        <begin position="250"/>
        <end position="318"/>
    </location>
</feature>
<feature type="region of interest" description="Disordered" evidence="1">
    <location>
        <begin position="79"/>
        <end position="104"/>
    </location>
</feature>
<name>A0A8H7Y8V7_PSICU</name>
<dbReference type="EMBL" id="JAFIQS010000002">
    <property type="protein sequence ID" value="KAG5173250.1"/>
    <property type="molecule type" value="Genomic_DNA"/>
</dbReference>
<dbReference type="OrthoDB" id="3051103at2759"/>